<feature type="transmembrane region" description="Helical" evidence="1">
    <location>
        <begin position="169"/>
        <end position="191"/>
    </location>
</feature>
<evidence type="ECO:0008006" key="4">
    <source>
        <dbReference type="Google" id="ProtNLM"/>
    </source>
</evidence>
<proteinExistence type="predicted"/>
<feature type="transmembrane region" description="Helical" evidence="1">
    <location>
        <begin position="117"/>
        <end position="136"/>
    </location>
</feature>
<feature type="transmembrane region" description="Helical" evidence="1">
    <location>
        <begin position="265"/>
        <end position="288"/>
    </location>
</feature>
<dbReference type="OrthoDB" id="5240834at2"/>
<feature type="transmembrane region" description="Helical" evidence="1">
    <location>
        <begin position="198"/>
        <end position="221"/>
    </location>
</feature>
<dbReference type="InterPro" id="IPR018650">
    <property type="entry name" value="STSV1_Orf64"/>
</dbReference>
<dbReference type="Pfam" id="PF09852">
    <property type="entry name" value="DUF2079"/>
    <property type="match status" value="1"/>
</dbReference>
<organism evidence="2 3">
    <name type="scientific">Spongiactinospora rosea</name>
    <dbReference type="NCBI Taxonomy" id="2248750"/>
    <lineage>
        <taxon>Bacteria</taxon>
        <taxon>Bacillati</taxon>
        <taxon>Actinomycetota</taxon>
        <taxon>Actinomycetes</taxon>
        <taxon>Streptosporangiales</taxon>
        <taxon>Streptosporangiaceae</taxon>
        <taxon>Spongiactinospora</taxon>
    </lineage>
</organism>
<keyword evidence="1" id="KW-0812">Transmembrane</keyword>
<dbReference type="AlphaFoldDB" id="A0A366LT16"/>
<gene>
    <name evidence="2" type="ORF">DP939_26600</name>
</gene>
<evidence type="ECO:0000313" key="2">
    <source>
        <dbReference type="EMBL" id="RBQ17061.1"/>
    </source>
</evidence>
<dbReference type="RefSeq" id="WP_113983508.1">
    <property type="nucleotide sequence ID" value="NZ_QMEY01000013.1"/>
</dbReference>
<feature type="transmembrane region" description="Helical" evidence="1">
    <location>
        <begin position="88"/>
        <end position="105"/>
    </location>
</feature>
<accession>A0A366LT16</accession>
<comment type="caution">
    <text evidence="2">The sequence shown here is derived from an EMBL/GenBank/DDBJ whole genome shotgun (WGS) entry which is preliminary data.</text>
</comment>
<keyword evidence="1" id="KW-0472">Membrane</keyword>
<reference evidence="2 3" key="1">
    <citation type="submission" date="2018-06" db="EMBL/GenBank/DDBJ databases">
        <title>Sphaerisporangium craniellae sp. nov., isolated from a marine sponge in the South China Sea.</title>
        <authorList>
            <person name="Li L."/>
        </authorList>
    </citation>
    <scope>NUCLEOTIDE SEQUENCE [LARGE SCALE GENOMIC DNA]</scope>
    <source>
        <strain evidence="2 3">LHW63015</strain>
    </source>
</reference>
<dbReference type="EMBL" id="QMEY01000013">
    <property type="protein sequence ID" value="RBQ17061.1"/>
    <property type="molecule type" value="Genomic_DNA"/>
</dbReference>
<evidence type="ECO:0000313" key="3">
    <source>
        <dbReference type="Proteomes" id="UP000253303"/>
    </source>
</evidence>
<feature type="transmembrane region" description="Helical" evidence="1">
    <location>
        <begin position="308"/>
        <end position="327"/>
    </location>
</feature>
<dbReference type="Proteomes" id="UP000253303">
    <property type="component" value="Unassembled WGS sequence"/>
</dbReference>
<sequence length="479" mass="51168">MVAAIVLAGAVINCALGLTDLYGFRSGIYDMVIFDQGVRGYANLTGPLSDVKGNWETPGVPFSLLGDHFSPILALIAPLYRLHDGPETLIVAQAALFALAVVPLWSFTRRALGTSAAYFFAIAYVISWPIAEAVVFDFHEYAFVPLLTALVFERIQAGKTAHALISSGALLAVKEDIGILVAGLGVGFMLTREHRKPGIVLLCGGLLQTFVATQVVIPAFGGGAGRYWYYSGLGGTLPDAAIRILTHPGDALHVLVTPGAKVWTVLLLIGPLLCLPLFSPYAFAALSLLALRMLATDQGAAGWWGTGFHYNSAVVMALLCAAVDGLARLRRRVRHPILRLPGRYAPQALMVAMLATVPFFPFSNLVSPAWYRTPARAPAAEAAMATIPDGVLVETANTLGPHITSRTRVVAWAAKTAARPQRAPWVLADLIAKQPHFPSIDAQATDVADLVVRGYREVFSSDGYAVLCAPEACVKPHPR</sequence>
<keyword evidence="1" id="KW-1133">Transmembrane helix</keyword>
<name>A0A366LT16_9ACTN</name>
<keyword evidence="3" id="KW-1185">Reference proteome</keyword>
<feature type="transmembrane region" description="Helical" evidence="1">
    <location>
        <begin position="348"/>
        <end position="371"/>
    </location>
</feature>
<evidence type="ECO:0000256" key="1">
    <source>
        <dbReference type="SAM" id="Phobius"/>
    </source>
</evidence>
<protein>
    <recommendedName>
        <fullName evidence="4">DUF2079 domain-containing protein</fullName>
    </recommendedName>
</protein>